<feature type="non-terminal residue" evidence="1">
    <location>
        <position position="1"/>
    </location>
</feature>
<protein>
    <submittedName>
        <fullName evidence="1">Uncharacterized protein</fullName>
    </submittedName>
</protein>
<dbReference type="Proteomes" id="UP000265520">
    <property type="component" value="Unassembled WGS sequence"/>
</dbReference>
<name>A0A392TEE3_9FABA</name>
<dbReference type="AlphaFoldDB" id="A0A392TEE3"/>
<dbReference type="EMBL" id="LXQA010554671">
    <property type="protein sequence ID" value="MCI58964.1"/>
    <property type="molecule type" value="Genomic_DNA"/>
</dbReference>
<keyword evidence="2" id="KW-1185">Reference proteome</keyword>
<proteinExistence type="predicted"/>
<evidence type="ECO:0000313" key="2">
    <source>
        <dbReference type="Proteomes" id="UP000265520"/>
    </source>
</evidence>
<evidence type="ECO:0000313" key="1">
    <source>
        <dbReference type="EMBL" id="MCI58964.1"/>
    </source>
</evidence>
<accession>A0A392TEE3</accession>
<organism evidence="1 2">
    <name type="scientific">Trifolium medium</name>
    <dbReference type="NCBI Taxonomy" id="97028"/>
    <lineage>
        <taxon>Eukaryota</taxon>
        <taxon>Viridiplantae</taxon>
        <taxon>Streptophyta</taxon>
        <taxon>Embryophyta</taxon>
        <taxon>Tracheophyta</taxon>
        <taxon>Spermatophyta</taxon>
        <taxon>Magnoliopsida</taxon>
        <taxon>eudicotyledons</taxon>
        <taxon>Gunneridae</taxon>
        <taxon>Pentapetalae</taxon>
        <taxon>rosids</taxon>
        <taxon>fabids</taxon>
        <taxon>Fabales</taxon>
        <taxon>Fabaceae</taxon>
        <taxon>Papilionoideae</taxon>
        <taxon>50 kb inversion clade</taxon>
        <taxon>NPAAA clade</taxon>
        <taxon>Hologalegina</taxon>
        <taxon>IRL clade</taxon>
        <taxon>Trifolieae</taxon>
        <taxon>Trifolium</taxon>
    </lineage>
</organism>
<comment type="caution">
    <text evidence="1">The sequence shown here is derived from an EMBL/GenBank/DDBJ whole genome shotgun (WGS) entry which is preliminary data.</text>
</comment>
<reference evidence="1 2" key="1">
    <citation type="journal article" date="2018" name="Front. Plant Sci.">
        <title>Red Clover (Trifolium pratense) and Zigzag Clover (T. medium) - A Picture of Genomic Similarities and Differences.</title>
        <authorList>
            <person name="Dluhosova J."/>
            <person name="Istvanek J."/>
            <person name="Nedelnik J."/>
            <person name="Repkova J."/>
        </authorList>
    </citation>
    <scope>NUCLEOTIDE SEQUENCE [LARGE SCALE GENOMIC DNA]</scope>
    <source>
        <strain evidence="2">cv. 10/8</strain>
        <tissue evidence="1">Leaf</tissue>
    </source>
</reference>
<sequence>RGGDEEVASARQMSPITGKLSVDESLSIARRA</sequence>